<reference evidence="3" key="2">
    <citation type="submission" date="2020-10" db="UniProtKB">
        <authorList>
            <consortium name="WormBaseParasite"/>
        </authorList>
    </citation>
    <scope>IDENTIFICATION</scope>
</reference>
<evidence type="ECO:0000313" key="3">
    <source>
        <dbReference type="WBParaSite" id="Pan_g17339.t1"/>
    </source>
</evidence>
<accession>A0A7E4ZU26</accession>
<dbReference type="AlphaFoldDB" id="A0A7E4ZU26"/>
<dbReference type="WBParaSite" id="Pan_g17339.t1">
    <property type="protein sequence ID" value="Pan_g17339.t1"/>
    <property type="gene ID" value="Pan_g17339"/>
</dbReference>
<dbReference type="Proteomes" id="UP000492821">
    <property type="component" value="Unassembled WGS sequence"/>
</dbReference>
<keyword evidence="2" id="KW-1185">Reference proteome</keyword>
<evidence type="ECO:0000256" key="1">
    <source>
        <dbReference type="SAM" id="SignalP"/>
    </source>
</evidence>
<sequence>MRLVKVFSVFLALLLAECSAQDALATLGNREFMDLNGGPLTDEQDSTKDVLVSLLANQSSSLEDVYNKWQWLKDSFPDETKDLIDEWEVNRSKLQASLFKELENELDESGNTDDIEAFTTFQTAAEKLASGNVGEITLGEYDALRNNLLAQPLSANLLNELYLNLSSAYPNMKGSGQNATDWFRELTSVGPALTRHYNESLMDFKGTVETLKAKLDNMTTTIRGGVSKFWNTTAERFSDFKNKTKTWIHEQHPKFENTLMKVEEAAKNATNAVSQVWNNFKSWLGNATKDDDDLLDDIVPTEVLLTND</sequence>
<dbReference type="Gene3D" id="1.20.120.20">
    <property type="entry name" value="Apolipoprotein"/>
    <property type="match status" value="1"/>
</dbReference>
<keyword evidence="1" id="KW-0732">Signal</keyword>
<proteinExistence type="predicted"/>
<name>A0A7E4ZU26_PANRE</name>
<evidence type="ECO:0000313" key="2">
    <source>
        <dbReference type="Proteomes" id="UP000492821"/>
    </source>
</evidence>
<feature type="signal peptide" evidence="1">
    <location>
        <begin position="1"/>
        <end position="20"/>
    </location>
</feature>
<organism evidence="2 3">
    <name type="scientific">Panagrellus redivivus</name>
    <name type="common">Microworm</name>
    <dbReference type="NCBI Taxonomy" id="6233"/>
    <lineage>
        <taxon>Eukaryota</taxon>
        <taxon>Metazoa</taxon>
        <taxon>Ecdysozoa</taxon>
        <taxon>Nematoda</taxon>
        <taxon>Chromadorea</taxon>
        <taxon>Rhabditida</taxon>
        <taxon>Tylenchina</taxon>
        <taxon>Panagrolaimomorpha</taxon>
        <taxon>Panagrolaimoidea</taxon>
        <taxon>Panagrolaimidae</taxon>
        <taxon>Panagrellus</taxon>
    </lineage>
</organism>
<feature type="chain" id="PRO_5028960234" evidence="1">
    <location>
        <begin position="21"/>
        <end position="308"/>
    </location>
</feature>
<protein>
    <submittedName>
        <fullName evidence="3">Secreted protein</fullName>
    </submittedName>
</protein>
<reference evidence="2" key="1">
    <citation type="journal article" date="2013" name="Genetics">
        <title>The draft genome and transcriptome of Panagrellus redivivus are shaped by the harsh demands of a free-living lifestyle.</title>
        <authorList>
            <person name="Srinivasan J."/>
            <person name="Dillman A.R."/>
            <person name="Macchietto M.G."/>
            <person name="Heikkinen L."/>
            <person name="Lakso M."/>
            <person name="Fracchia K.M."/>
            <person name="Antoshechkin I."/>
            <person name="Mortazavi A."/>
            <person name="Wong G."/>
            <person name="Sternberg P.W."/>
        </authorList>
    </citation>
    <scope>NUCLEOTIDE SEQUENCE [LARGE SCALE GENOMIC DNA]</scope>
    <source>
        <strain evidence="2">MT8872</strain>
    </source>
</reference>